<keyword evidence="3" id="KW-1185">Reference proteome</keyword>
<reference evidence="2 3" key="1">
    <citation type="submission" date="2019-02" db="EMBL/GenBank/DDBJ databases">
        <title>Planctomycetal bacteria perform biofilm scaping via a novel small molecule.</title>
        <authorList>
            <person name="Jeske O."/>
            <person name="Boedeker C."/>
            <person name="Wiegand S."/>
            <person name="Breitling P."/>
            <person name="Kallscheuer N."/>
            <person name="Jogler M."/>
            <person name="Rohde M."/>
            <person name="Petersen J."/>
            <person name="Medema M.H."/>
            <person name="Surup F."/>
            <person name="Jogler C."/>
        </authorList>
    </citation>
    <scope>NUCLEOTIDE SEQUENCE [LARGE SCALE GENOMIC DNA]</scope>
    <source>
        <strain evidence="2 3">Mal15</strain>
    </source>
</reference>
<feature type="region of interest" description="Disordered" evidence="1">
    <location>
        <begin position="201"/>
        <end position="222"/>
    </location>
</feature>
<feature type="compositionally biased region" description="Basic and acidic residues" evidence="1">
    <location>
        <begin position="274"/>
        <end position="288"/>
    </location>
</feature>
<accession>A0A5B9MC59</accession>
<gene>
    <name evidence="2" type="ORF">Mal15_11830</name>
</gene>
<protein>
    <submittedName>
        <fullName evidence="2">Uncharacterized protein</fullName>
    </submittedName>
</protein>
<feature type="region of interest" description="Disordered" evidence="1">
    <location>
        <begin position="265"/>
        <end position="310"/>
    </location>
</feature>
<organism evidence="2 3">
    <name type="scientific">Stieleria maiorica</name>
    <dbReference type="NCBI Taxonomy" id="2795974"/>
    <lineage>
        <taxon>Bacteria</taxon>
        <taxon>Pseudomonadati</taxon>
        <taxon>Planctomycetota</taxon>
        <taxon>Planctomycetia</taxon>
        <taxon>Pirellulales</taxon>
        <taxon>Pirellulaceae</taxon>
        <taxon>Stieleria</taxon>
    </lineage>
</organism>
<sequence>MTQARHPSDGRRKRNDRRRGRPLTLERLETRNLLAGPELEAVDFMVSLASNHPSIPEYQAMVVRLEPVAGRSNDTLRLSIGRILSTPGDRIVLQDLWTAQDDWLLRSALVDAILSDGRFGAALDAEYGLSGRDSISIEIDRGDGVVDSFPLTDPADSGLSPLEIIPSPVMPTLAHLSSVDPFAPDDVERVDQTIRPTSKTLPRKLSSHAVETDSVDAPTERLTDRLPGEGEVIRLSTTAELVANELDPSEIRLPSESEFFVTNIQRLSPPGEDTVSRRDDDSANRQPDESIVDSDGLGPDVTSATADASHSQAPMFAAVTSLEVALVFEFGGASDDAVIGAAESVSHYRPMVEPVDAAAAVPVETASMAQGDPDAVVAETGDTRARVRRLAAAPALLIVAGAVWTKVRSRRTTRTVSTHR</sequence>
<feature type="compositionally biased region" description="Basic residues" evidence="1">
    <location>
        <begin position="11"/>
        <end position="21"/>
    </location>
</feature>
<dbReference type="Proteomes" id="UP000321353">
    <property type="component" value="Chromosome"/>
</dbReference>
<evidence type="ECO:0000313" key="2">
    <source>
        <dbReference type="EMBL" id="QEF97145.1"/>
    </source>
</evidence>
<name>A0A5B9MC59_9BACT</name>
<feature type="compositionally biased region" description="Basic and acidic residues" evidence="1">
    <location>
        <begin position="1"/>
        <end position="10"/>
    </location>
</feature>
<dbReference type="AlphaFoldDB" id="A0A5B9MC59"/>
<feature type="region of interest" description="Disordered" evidence="1">
    <location>
        <begin position="1"/>
        <end position="21"/>
    </location>
</feature>
<dbReference type="RefSeq" id="WP_147866864.1">
    <property type="nucleotide sequence ID" value="NZ_CP036264.1"/>
</dbReference>
<evidence type="ECO:0000313" key="3">
    <source>
        <dbReference type="Proteomes" id="UP000321353"/>
    </source>
</evidence>
<proteinExistence type="predicted"/>
<dbReference type="KEGG" id="smam:Mal15_11830"/>
<evidence type="ECO:0000256" key="1">
    <source>
        <dbReference type="SAM" id="MobiDB-lite"/>
    </source>
</evidence>
<dbReference type="EMBL" id="CP036264">
    <property type="protein sequence ID" value="QEF97145.1"/>
    <property type="molecule type" value="Genomic_DNA"/>
</dbReference>